<keyword evidence="1" id="KW-0812">Transmembrane</keyword>
<dbReference type="OrthoDB" id="9790409at2"/>
<reference evidence="2 3" key="1">
    <citation type="submission" date="2018-11" db="EMBL/GenBank/DDBJ databases">
        <title>Deinococcus shelandsis sp. nov., isolated from South Shetland Islands soil of Antarctica.</title>
        <authorList>
            <person name="Tian J."/>
        </authorList>
    </citation>
    <scope>NUCLEOTIDE SEQUENCE [LARGE SCALE GENOMIC DNA]</scope>
    <source>
        <strain evidence="2 3">S14-83T</strain>
        <plasmid evidence="2 3">unnamed2</plasmid>
    </source>
</reference>
<dbReference type="Pfam" id="PF20398">
    <property type="entry name" value="DUF6691"/>
    <property type="match status" value="1"/>
</dbReference>
<keyword evidence="1" id="KW-1133">Transmembrane helix</keyword>
<feature type="transmembrane region" description="Helical" evidence="1">
    <location>
        <begin position="52"/>
        <end position="74"/>
    </location>
</feature>
<keyword evidence="2" id="KW-0614">Plasmid</keyword>
<feature type="transmembrane region" description="Helical" evidence="1">
    <location>
        <begin position="80"/>
        <end position="101"/>
    </location>
</feature>
<accession>A0A3G8YLH4</accession>
<proteinExistence type="predicted"/>
<dbReference type="InterPro" id="IPR046513">
    <property type="entry name" value="DUF6691"/>
</dbReference>
<evidence type="ECO:0000256" key="1">
    <source>
        <dbReference type="SAM" id="Phobius"/>
    </source>
</evidence>
<feature type="transmembrane region" description="Helical" evidence="1">
    <location>
        <begin position="12"/>
        <end position="31"/>
    </location>
</feature>
<keyword evidence="1" id="KW-0472">Membrane</keyword>
<dbReference type="EMBL" id="CP034186">
    <property type="protein sequence ID" value="AZI45137.1"/>
    <property type="molecule type" value="Genomic_DNA"/>
</dbReference>
<evidence type="ECO:0000313" key="2">
    <source>
        <dbReference type="EMBL" id="AZI45137.1"/>
    </source>
</evidence>
<geneLocation type="plasmid" evidence="2 3">
    <name>unnamed2</name>
</geneLocation>
<name>A0A3G8YLH4_9DEIO</name>
<dbReference type="AlphaFoldDB" id="A0A3G8YLH4"/>
<gene>
    <name evidence="2" type="ORF">EHF33_18845</name>
</gene>
<dbReference type="KEGG" id="dph:EHF33_18845"/>
<dbReference type="Proteomes" id="UP000276417">
    <property type="component" value="Plasmid unnamed2"/>
</dbReference>
<protein>
    <submittedName>
        <fullName evidence="2">YeeE/YedE family protein</fullName>
    </submittedName>
</protein>
<keyword evidence="3" id="KW-1185">Reference proteome</keyword>
<organism evidence="2 3">
    <name type="scientific">Deinococcus psychrotolerans</name>
    <dbReference type="NCBI Taxonomy" id="2489213"/>
    <lineage>
        <taxon>Bacteria</taxon>
        <taxon>Thermotogati</taxon>
        <taxon>Deinococcota</taxon>
        <taxon>Deinococci</taxon>
        <taxon>Deinococcales</taxon>
        <taxon>Deinococcaceae</taxon>
        <taxon>Deinococcus</taxon>
    </lineage>
</organism>
<evidence type="ECO:0000313" key="3">
    <source>
        <dbReference type="Proteomes" id="UP000276417"/>
    </source>
</evidence>
<sequence length="107" mass="11710">MFHFQSFHMYGLIGSAVLTGMLTTGLLRHFRARSLDGQAIKIQHKAPGLPRYVFGGLTFGLGWGLAGVCPGPIFTLLGSGIWAMLIVLLFALIGTWLYGVLRNRLPH</sequence>